<protein>
    <submittedName>
        <fullName evidence="2">Uncharacterized protein</fullName>
    </submittedName>
</protein>
<dbReference type="GeneID" id="78231489"/>
<gene>
    <name evidence="2" type="ORF">HMPREF9488_03247</name>
</gene>
<keyword evidence="3" id="KW-1185">Reference proteome</keyword>
<keyword evidence="1" id="KW-0812">Transmembrane</keyword>
<organism evidence="2 3">
    <name type="scientific">Coprobacillus cateniformis</name>
    <dbReference type="NCBI Taxonomy" id="100884"/>
    <lineage>
        <taxon>Bacteria</taxon>
        <taxon>Bacillati</taxon>
        <taxon>Bacillota</taxon>
        <taxon>Erysipelotrichia</taxon>
        <taxon>Erysipelotrichales</taxon>
        <taxon>Coprobacillaceae</taxon>
        <taxon>Coprobacillus</taxon>
    </lineage>
</organism>
<name>E7GEV5_9FIRM</name>
<feature type="transmembrane region" description="Helical" evidence="1">
    <location>
        <begin position="21"/>
        <end position="41"/>
    </location>
</feature>
<dbReference type="HOGENOM" id="CLU_1755739_0_0_9"/>
<feature type="transmembrane region" description="Helical" evidence="1">
    <location>
        <begin position="47"/>
        <end position="66"/>
    </location>
</feature>
<keyword evidence="1" id="KW-1133">Transmembrane helix</keyword>
<comment type="caution">
    <text evidence="2">The sequence shown here is derived from an EMBL/GenBank/DDBJ whole genome shotgun (WGS) entry which is preliminary data.</text>
</comment>
<sequence>MKEINFYEAYKQRKENHIAKSSFVGFVVIIYMILLTLLTLVNKSMEVYSFLGFLVGISIYLFYSLYDSYKINKIVSYIEDKECCCFIVEKISINGQNIIFQIGDIKYIIDSPYIIHYPLENKNKPAVHIKVGKNCYGDKIVCRVDIYL</sequence>
<dbReference type="RefSeq" id="WP_008790329.1">
    <property type="nucleotide sequence ID" value="NZ_AKCB01000004.1"/>
</dbReference>
<dbReference type="Proteomes" id="UP000003157">
    <property type="component" value="Unassembled WGS sequence"/>
</dbReference>
<accession>E7GEV5</accession>
<proteinExistence type="predicted"/>
<evidence type="ECO:0000313" key="2">
    <source>
        <dbReference type="EMBL" id="EFW03556.1"/>
    </source>
</evidence>
<evidence type="ECO:0000313" key="3">
    <source>
        <dbReference type="Proteomes" id="UP000003157"/>
    </source>
</evidence>
<reference evidence="2 3" key="1">
    <citation type="submission" date="2010-12" db="EMBL/GenBank/DDBJ databases">
        <title>The Genome Sequence of Coprobacillus sp. strain 29_1.</title>
        <authorList>
            <consortium name="The Broad Institute Genome Sequencing Platform"/>
            <person name="Earl A."/>
            <person name="Ward D."/>
            <person name="Feldgarden M."/>
            <person name="Gevers D."/>
            <person name="Daigneault M."/>
            <person name="Sibley C.D."/>
            <person name="White A."/>
            <person name="Strauss J."/>
            <person name="Allen-Vercoe E."/>
            <person name="Young S.K."/>
            <person name="Zeng Q."/>
            <person name="Gargeya S."/>
            <person name="Fitzgerald M."/>
            <person name="Haas B."/>
            <person name="Abouelleil A."/>
            <person name="Alvarado L."/>
            <person name="Arachchi H.M."/>
            <person name="Berlin A."/>
            <person name="Brown A."/>
            <person name="Chapman S.B."/>
            <person name="Chen Z."/>
            <person name="Dunbar C."/>
            <person name="Freedman E."/>
            <person name="Gearin G."/>
            <person name="Gellesch M."/>
            <person name="Goldberg J."/>
            <person name="Griggs A."/>
            <person name="Gujja S."/>
            <person name="Heilman E."/>
            <person name="Heiman D."/>
            <person name="Howarth C."/>
            <person name="Larson L."/>
            <person name="Lui A."/>
            <person name="MacDonald P.J.P."/>
            <person name="Mehta T."/>
            <person name="Montmayeur A."/>
            <person name="Murphy C."/>
            <person name="Neiman D."/>
            <person name="Pearson M."/>
            <person name="Priest M."/>
            <person name="Roberts A."/>
            <person name="Saif S."/>
            <person name="Shea T."/>
            <person name="Shenoy N."/>
            <person name="Sisk P."/>
            <person name="Stolte C."/>
            <person name="Sykes S."/>
            <person name="White J."/>
            <person name="Yandava C."/>
            <person name="Nusbaum C."/>
            <person name="Birren B."/>
        </authorList>
    </citation>
    <scope>NUCLEOTIDE SEQUENCE [LARGE SCALE GENOMIC DNA]</scope>
    <source>
        <strain evidence="2 3">29_1</strain>
    </source>
</reference>
<dbReference type="AlphaFoldDB" id="E7GEV5"/>
<keyword evidence="1" id="KW-0472">Membrane</keyword>
<dbReference type="EMBL" id="ADKX01000046">
    <property type="protein sequence ID" value="EFW03556.1"/>
    <property type="molecule type" value="Genomic_DNA"/>
</dbReference>
<evidence type="ECO:0000256" key="1">
    <source>
        <dbReference type="SAM" id="Phobius"/>
    </source>
</evidence>
<dbReference type="STRING" id="100884.GCA_000269565_03745"/>